<keyword evidence="1" id="KW-0732">Signal</keyword>
<feature type="domain" description="Calcineurin-like phosphoesterase" evidence="2">
    <location>
        <begin position="203"/>
        <end position="381"/>
    </location>
</feature>
<dbReference type="PROSITE" id="PS51318">
    <property type="entry name" value="TAT"/>
    <property type="match status" value="1"/>
</dbReference>
<dbReference type="InterPro" id="IPR039331">
    <property type="entry name" value="PAPs-like"/>
</dbReference>
<dbReference type="InterPro" id="IPR004843">
    <property type="entry name" value="Calcineurin-like_PHP"/>
</dbReference>
<sequence length="525" mass="55794">MSASHSDGRSTLSRRGLLAGATGAGLGGAVSLAGAAPAAAASPLLQDRPGRLGAPRVGGLHLQFGADASREVVVSWHTTASVSRPRVVYGTAAGGLGRTVPADTTTYRDAKSGTEVRVHHARLTGLHPDTDHVYAAVHDGATPELGTVRTAPRGRGAFTFTSFGDQGTPTTGRLSGTTWVNDNLGSPAAGDTTAGVERIAPLFHLLNGDLCYANLANDRVRTWSDWFENNTRSARHRPWMPAAGNHENELGNGPLGYGAYQAYFTLPDAGADEQLHGLWYAFTAGAVRVISLHNDDVAYQDGGNSYVHGYSGGAQERWLERELAAADADPGIDWIVVCMHQVVISTADRFNGADLGIRERWVPLFDRYGVDLVVCGHEHHYERSHPIRGQQPTDTRTPIPVATATDVIDTTRGTVHMVIGGGGTSAPSNQLFFSPARARVITGVGAPDPATGKRPPQYVLEDAPWSAVRDADHSYGFAAFTVDPGHGRADTTIAVTYYAVSGPFGDLLPVDRFTLTRPRGRGRRS</sequence>
<dbReference type="SUPFAM" id="SSF49363">
    <property type="entry name" value="Purple acid phosphatase, N-terminal domain"/>
    <property type="match status" value="1"/>
</dbReference>
<dbReference type="InterPro" id="IPR008963">
    <property type="entry name" value="Purple_acid_Pase-like_N"/>
</dbReference>
<evidence type="ECO:0000259" key="2">
    <source>
        <dbReference type="Pfam" id="PF00149"/>
    </source>
</evidence>
<dbReference type="Proteomes" id="UP001596435">
    <property type="component" value="Unassembled WGS sequence"/>
</dbReference>
<evidence type="ECO:0000313" key="4">
    <source>
        <dbReference type="EMBL" id="MFC7179262.1"/>
    </source>
</evidence>
<dbReference type="InterPro" id="IPR029052">
    <property type="entry name" value="Metallo-depent_PP-like"/>
</dbReference>
<evidence type="ECO:0000313" key="5">
    <source>
        <dbReference type="Proteomes" id="UP001596435"/>
    </source>
</evidence>
<dbReference type="EMBL" id="JBHTAJ010000009">
    <property type="protein sequence ID" value="MFC7179262.1"/>
    <property type="molecule type" value="Genomic_DNA"/>
</dbReference>
<feature type="domain" description="Purple acid phosphatase N-terminal" evidence="3">
    <location>
        <begin position="60"/>
        <end position="140"/>
    </location>
</feature>
<reference evidence="5" key="1">
    <citation type="journal article" date="2019" name="Int. J. Syst. Evol. Microbiol.">
        <title>The Global Catalogue of Microorganisms (GCM) 10K type strain sequencing project: providing services to taxonomists for standard genome sequencing and annotation.</title>
        <authorList>
            <consortium name="The Broad Institute Genomics Platform"/>
            <consortium name="The Broad Institute Genome Sequencing Center for Infectious Disease"/>
            <person name="Wu L."/>
            <person name="Ma J."/>
        </authorList>
    </citation>
    <scope>NUCLEOTIDE SEQUENCE [LARGE SCALE GENOMIC DNA]</scope>
    <source>
        <strain evidence="5">CGMCC 1.12859</strain>
    </source>
</reference>
<name>A0ABW2FT09_9ACTN</name>
<gene>
    <name evidence="4" type="ORF">ACFQMG_06755</name>
</gene>
<protein>
    <submittedName>
        <fullName evidence="4">Purple acid phosphatase family protein</fullName>
        <ecNumber evidence="4">3.1.-.-</ecNumber>
    </submittedName>
</protein>
<dbReference type="InterPro" id="IPR006311">
    <property type="entry name" value="TAT_signal"/>
</dbReference>
<dbReference type="RefSeq" id="WP_380230669.1">
    <property type="nucleotide sequence ID" value="NZ_JBHSVH010000002.1"/>
</dbReference>
<evidence type="ECO:0000259" key="3">
    <source>
        <dbReference type="Pfam" id="PF16656"/>
    </source>
</evidence>
<dbReference type="Pfam" id="PF16656">
    <property type="entry name" value="Pur_ac_phosph_N"/>
    <property type="match status" value="1"/>
</dbReference>
<dbReference type="Gene3D" id="2.60.40.380">
    <property type="entry name" value="Purple acid phosphatase-like, N-terminal"/>
    <property type="match status" value="1"/>
</dbReference>
<dbReference type="PANTHER" id="PTHR22953">
    <property type="entry name" value="ACID PHOSPHATASE RELATED"/>
    <property type="match status" value="1"/>
</dbReference>
<dbReference type="EC" id="3.1.-.-" evidence="4"/>
<organism evidence="4 5">
    <name type="scientific">Kitasatospora paranensis</name>
    <dbReference type="NCBI Taxonomy" id="258053"/>
    <lineage>
        <taxon>Bacteria</taxon>
        <taxon>Bacillati</taxon>
        <taxon>Actinomycetota</taxon>
        <taxon>Actinomycetes</taxon>
        <taxon>Kitasatosporales</taxon>
        <taxon>Streptomycetaceae</taxon>
        <taxon>Kitasatospora</taxon>
    </lineage>
</organism>
<keyword evidence="4" id="KW-0378">Hydrolase</keyword>
<dbReference type="Gene3D" id="3.60.21.10">
    <property type="match status" value="1"/>
</dbReference>
<dbReference type="InterPro" id="IPR015914">
    <property type="entry name" value="PAPs_N"/>
</dbReference>
<dbReference type="GO" id="GO:0016787">
    <property type="term" value="F:hydrolase activity"/>
    <property type="evidence" value="ECO:0007669"/>
    <property type="project" value="UniProtKB-KW"/>
</dbReference>
<evidence type="ECO:0000256" key="1">
    <source>
        <dbReference type="ARBA" id="ARBA00022729"/>
    </source>
</evidence>
<keyword evidence="5" id="KW-1185">Reference proteome</keyword>
<dbReference type="Pfam" id="PF00149">
    <property type="entry name" value="Metallophos"/>
    <property type="match status" value="1"/>
</dbReference>
<dbReference type="PANTHER" id="PTHR22953:SF153">
    <property type="entry name" value="PURPLE ACID PHOSPHATASE"/>
    <property type="match status" value="1"/>
</dbReference>
<accession>A0ABW2FT09</accession>
<proteinExistence type="predicted"/>
<comment type="caution">
    <text evidence="4">The sequence shown here is derived from an EMBL/GenBank/DDBJ whole genome shotgun (WGS) entry which is preliminary data.</text>
</comment>
<dbReference type="SUPFAM" id="SSF56300">
    <property type="entry name" value="Metallo-dependent phosphatases"/>
    <property type="match status" value="1"/>
</dbReference>